<keyword evidence="1" id="KW-0677">Repeat</keyword>
<feature type="domain" description="Fibronectin type-III" evidence="2">
    <location>
        <begin position="72"/>
        <end position="164"/>
    </location>
</feature>
<protein>
    <recommendedName>
        <fullName evidence="2">Fibronectin type-III domain-containing protein</fullName>
    </recommendedName>
</protein>
<dbReference type="Gene3D" id="2.60.40.10">
    <property type="entry name" value="Immunoglobulins"/>
    <property type="match status" value="5"/>
</dbReference>
<dbReference type="SUPFAM" id="SSF49265">
    <property type="entry name" value="Fibronectin type III"/>
    <property type="match status" value="3"/>
</dbReference>
<proteinExistence type="predicted"/>
<dbReference type="InterPro" id="IPR036116">
    <property type="entry name" value="FN3_sf"/>
</dbReference>
<evidence type="ECO:0000313" key="4">
    <source>
        <dbReference type="Proteomes" id="UP001476798"/>
    </source>
</evidence>
<sequence>MGNAPQFNTDVTDTSIVISWSPVPRIGYKAGENSCTLENLSPGVEYNVSVVTVKDDMESAPVSTIITPEVPQLTDLTFEGVTDTTISLRWSPLSTTTVTGYKITVVAAGESIPIFEDMVLPTSGQYTVHGLEPGIDYDISVTTVTEHGESEPTTFTQQTYLLPNTEYLVSVVCVYEQRESSPVVDQTEFTFSGLMPTAEYVFSVNALGQNGESSPLVVNAVTNVDRPKDLTFSDIDSTSLRITWDSPEGFVTSYRVLYASSEEGERELYPAPRGDVESAVIYGLQPGTEYTVKVIAMHDGTTSTPLIGTQATGSFITNLFGAISPPSNLQFSEVGPTSFTMRWTAPGQENLITGLPGLTGYRVVVNPKKTSGPTKEINLSPDTTQAHIPGLMVSVTEIH</sequence>
<feature type="domain" description="Fibronectin type-III" evidence="2">
    <location>
        <begin position="325"/>
        <end position="399"/>
    </location>
</feature>
<feature type="domain" description="Fibronectin type-III" evidence="2">
    <location>
        <begin position="1"/>
        <end position="70"/>
    </location>
</feature>
<reference evidence="3 4" key="1">
    <citation type="submission" date="2021-06" db="EMBL/GenBank/DDBJ databases">
        <authorList>
            <person name="Palmer J.M."/>
        </authorList>
    </citation>
    <scope>NUCLEOTIDE SEQUENCE [LARGE SCALE GENOMIC DNA]</scope>
    <source>
        <strain evidence="3 4">GA_2019</strain>
        <tissue evidence="3">Muscle</tissue>
    </source>
</reference>
<name>A0ABV0N2E9_9TELE</name>
<dbReference type="EMBL" id="JAHRIO010020883">
    <property type="protein sequence ID" value="MEQ2165074.1"/>
    <property type="molecule type" value="Genomic_DNA"/>
</dbReference>
<organism evidence="3 4">
    <name type="scientific">Goodea atripinnis</name>
    <dbReference type="NCBI Taxonomy" id="208336"/>
    <lineage>
        <taxon>Eukaryota</taxon>
        <taxon>Metazoa</taxon>
        <taxon>Chordata</taxon>
        <taxon>Craniata</taxon>
        <taxon>Vertebrata</taxon>
        <taxon>Euteleostomi</taxon>
        <taxon>Actinopterygii</taxon>
        <taxon>Neopterygii</taxon>
        <taxon>Teleostei</taxon>
        <taxon>Neoteleostei</taxon>
        <taxon>Acanthomorphata</taxon>
        <taxon>Ovalentaria</taxon>
        <taxon>Atherinomorphae</taxon>
        <taxon>Cyprinodontiformes</taxon>
        <taxon>Goodeidae</taxon>
        <taxon>Goodea</taxon>
    </lineage>
</organism>
<accession>A0ABV0N2E9</accession>
<dbReference type="Pfam" id="PF00041">
    <property type="entry name" value="fn3"/>
    <property type="match status" value="4"/>
</dbReference>
<dbReference type="InterPro" id="IPR013783">
    <property type="entry name" value="Ig-like_fold"/>
</dbReference>
<dbReference type="CDD" id="cd00063">
    <property type="entry name" value="FN3"/>
    <property type="match status" value="4"/>
</dbReference>
<dbReference type="PANTHER" id="PTHR46708">
    <property type="entry name" value="TENASCIN"/>
    <property type="match status" value="1"/>
</dbReference>
<comment type="caution">
    <text evidence="3">The sequence shown here is derived from an EMBL/GenBank/DDBJ whole genome shotgun (WGS) entry which is preliminary data.</text>
</comment>
<gene>
    <name evidence="3" type="ORF">GOODEAATRI_013337</name>
</gene>
<keyword evidence="4" id="KW-1185">Reference proteome</keyword>
<evidence type="ECO:0000313" key="3">
    <source>
        <dbReference type="EMBL" id="MEQ2165074.1"/>
    </source>
</evidence>
<dbReference type="InterPro" id="IPR050991">
    <property type="entry name" value="ECM_Regulatory_Proteins"/>
</dbReference>
<evidence type="ECO:0000256" key="1">
    <source>
        <dbReference type="ARBA" id="ARBA00022737"/>
    </source>
</evidence>
<dbReference type="Proteomes" id="UP001476798">
    <property type="component" value="Unassembled WGS sequence"/>
</dbReference>
<dbReference type="PANTHER" id="PTHR46708:SF4">
    <property type="entry name" value="FIBRONECTIN"/>
    <property type="match status" value="1"/>
</dbReference>
<dbReference type="PROSITE" id="PS50853">
    <property type="entry name" value="FN3"/>
    <property type="match status" value="4"/>
</dbReference>
<dbReference type="InterPro" id="IPR003961">
    <property type="entry name" value="FN3_dom"/>
</dbReference>
<feature type="domain" description="Fibronectin type-III" evidence="2">
    <location>
        <begin position="226"/>
        <end position="315"/>
    </location>
</feature>
<dbReference type="SMART" id="SM00060">
    <property type="entry name" value="FN3"/>
    <property type="match status" value="4"/>
</dbReference>
<evidence type="ECO:0000259" key="2">
    <source>
        <dbReference type="PROSITE" id="PS50853"/>
    </source>
</evidence>